<dbReference type="Gene3D" id="3.40.50.620">
    <property type="entry name" value="HUPs"/>
    <property type="match status" value="1"/>
</dbReference>
<dbReference type="SUPFAM" id="SSF52425">
    <property type="entry name" value="Cryptochrome/photolyase, N-terminal domain"/>
    <property type="match status" value="1"/>
</dbReference>
<dbReference type="Proteomes" id="UP001189429">
    <property type="component" value="Unassembled WGS sequence"/>
</dbReference>
<dbReference type="Pfam" id="PF00875">
    <property type="entry name" value="DNA_photolyase"/>
    <property type="match status" value="1"/>
</dbReference>
<sequence length="448" mass="49721">MVKVESKVNPGRQRFLTKCIEPKGTGKCVVYWMSRDQRADDNWALLRAAELAREGRVALRVVFNLVPKFLEATARQYGFMLTGLQETEEALRKKGIPFHLTTGWPVDTVPAFIRKQTAAAVVCDMSPLRVPMAWCFDVAKKLDGFGIPLIQVDAHNVVPVWVASDHQEVGARTLRKPIQSRLPEYLTEFPPLKAQDAATLRKAGGLPAKVAWAAVDKKLKINRAVKEVTWLQPGAAAAARQLAAFCKPDALAGYVHRNDPLRCSSSGLSPWTHFGQLAPQRAALAVQAAGKGKAAAASKEFLEEAIVRRELSDNLCFYNPRYDQIEGAAGWAQASLQKHAKDKREYLYTESQLEQAKTHDPLWNAAQNELRGAGKMAGFMRMYWGKKILEWTKTPREALRICIKLNDKARGTHWTGVTQTATPAPRGASWASTTWDGRSGRCSARYGT</sequence>
<accession>A0ABN9W024</accession>
<evidence type="ECO:0000313" key="3">
    <source>
        <dbReference type="Proteomes" id="UP001189429"/>
    </source>
</evidence>
<organism evidence="2 3">
    <name type="scientific">Prorocentrum cordatum</name>
    <dbReference type="NCBI Taxonomy" id="2364126"/>
    <lineage>
        <taxon>Eukaryota</taxon>
        <taxon>Sar</taxon>
        <taxon>Alveolata</taxon>
        <taxon>Dinophyceae</taxon>
        <taxon>Prorocentrales</taxon>
        <taxon>Prorocentraceae</taxon>
        <taxon>Prorocentrum</taxon>
    </lineage>
</organism>
<dbReference type="EMBL" id="CAUYUJ010017943">
    <property type="protein sequence ID" value="CAK0879316.1"/>
    <property type="molecule type" value="Genomic_DNA"/>
</dbReference>
<gene>
    <name evidence="2" type="ORF">PCOR1329_LOCUS62781</name>
</gene>
<dbReference type="PANTHER" id="PTHR10211:SF0">
    <property type="entry name" value="DEOXYRIBODIPYRIMIDINE PHOTO-LYASE"/>
    <property type="match status" value="1"/>
</dbReference>
<dbReference type="InterPro" id="IPR052219">
    <property type="entry name" value="Photolyase_Class-2"/>
</dbReference>
<evidence type="ECO:0000313" key="2">
    <source>
        <dbReference type="EMBL" id="CAK0879316.1"/>
    </source>
</evidence>
<dbReference type="InterPro" id="IPR014729">
    <property type="entry name" value="Rossmann-like_a/b/a_fold"/>
</dbReference>
<feature type="domain" description="Photolyase/cryptochrome alpha/beta" evidence="1">
    <location>
        <begin position="27"/>
        <end position="160"/>
    </location>
</feature>
<comment type="caution">
    <text evidence="2">The sequence shown here is derived from an EMBL/GenBank/DDBJ whole genome shotgun (WGS) entry which is preliminary data.</text>
</comment>
<evidence type="ECO:0000259" key="1">
    <source>
        <dbReference type="PROSITE" id="PS51645"/>
    </source>
</evidence>
<dbReference type="PROSITE" id="PS51645">
    <property type="entry name" value="PHR_CRY_ALPHA_BETA"/>
    <property type="match status" value="1"/>
</dbReference>
<dbReference type="Gene3D" id="1.10.579.10">
    <property type="entry name" value="DNA Cyclobutane Dipyrimidine Photolyase, subunit A, domain 3"/>
    <property type="match status" value="1"/>
</dbReference>
<dbReference type="InterPro" id="IPR006050">
    <property type="entry name" value="DNA_photolyase_N"/>
</dbReference>
<keyword evidence="3" id="KW-1185">Reference proteome</keyword>
<reference evidence="2" key="1">
    <citation type="submission" date="2023-10" db="EMBL/GenBank/DDBJ databases">
        <authorList>
            <person name="Chen Y."/>
            <person name="Shah S."/>
            <person name="Dougan E. K."/>
            <person name="Thang M."/>
            <person name="Chan C."/>
        </authorList>
    </citation>
    <scope>NUCLEOTIDE SEQUENCE [LARGE SCALE GENOMIC DNA]</scope>
</reference>
<dbReference type="InterPro" id="IPR036155">
    <property type="entry name" value="Crypto/Photolyase_N_sf"/>
</dbReference>
<protein>
    <recommendedName>
        <fullName evidence="1">Photolyase/cryptochrome alpha/beta domain-containing protein</fullName>
    </recommendedName>
</protein>
<dbReference type="PANTHER" id="PTHR10211">
    <property type="entry name" value="DEOXYRIBODIPYRIMIDINE PHOTOLYASE"/>
    <property type="match status" value="1"/>
</dbReference>
<name>A0ABN9W024_9DINO</name>
<dbReference type="InterPro" id="IPR036134">
    <property type="entry name" value="Crypto/Photolyase_FAD-like_sf"/>
</dbReference>
<dbReference type="Gene3D" id="1.25.40.80">
    <property type="match status" value="1"/>
</dbReference>
<proteinExistence type="predicted"/>
<dbReference type="SUPFAM" id="SSF48173">
    <property type="entry name" value="Cryptochrome/photolyase FAD-binding domain"/>
    <property type="match status" value="1"/>
</dbReference>